<keyword evidence="1" id="KW-0812">Transmembrane</keyword>
<dbReference type="GeneID" id="26971196"/>
<keyword evidence="3" id="KW-1185">Reference proteome</keyword>
<dbReference type="EMBL" id="KN294031">
    <property type="protein sequence ID" value="KGQ00734.1"/>
    <property type="molecule type" value="Genomic_DNA"/>
</dbReference>
<feature type="transmembrane region" description="Helical" evidence="1">
    <location>
        <begin position="32"/>
        <end position="52"/>
    </location>
</feature>
<evidence type="ECO:0000313" key="3">
    <source>
        <dbReference type="Proteomes" id="UP000002059"/>
    </source>
</evidence>
<dbReference type="RefSeq" id="XP_015702313.1">
    <property type="nucleotide sequence ID" value="XM_015848071.1"/>
</dbReference>
<gene>
    <name evidence="2" type="ORF">PAAG_12598</name>
</gene>
<evidence type="ECO:0000256" key="1">
    <source>
        <dbReference type="SAM" id="Phobius"/>
    </source>
</evidence>
<sequence length="69" mass="7378">MAAKSSVAVHSLVSHHLSVGYHPTPRLRSSGLVIALNVSFGIPGQIAGVWIYKPEKATKGYPTGHWALE</sequence>
<name>A0A0A2VIK0_PARBA</name>
<dbReference type="OrthoDB" id="3639251at2759"/>
<keyword evidence="1" id="KW-0472">Membrane</keyword>
<dbReference type="KEGG" id="pbl:PAAG_12598"/>
<accession>A0A0A2VIK0</accession>
<reference evidence="2 3" key="1">
    <citation type="journal article" date="2011" name="PLoS Genet.">
        <title>Comparative genomic analysis of human fungal pathogens causing paracoccidioidomycosis.</title>
        <authorList>
            <person name="Desjardins C.A."/>
            <person name="Champion M.D."/>
            <person name="Holder J.W."/>
            <person name="Muszewska A."/>
            <person name="Goldberg J."/>
            <person name="Bailao A.M."/>
            <person name="Brigido M.M."/>
            <person name="Ferreira M.E."/>
            <person name="Garcia A.M."/>
            <person name="Grynberg M."/>
            <person name="Gujja S."/>
            <person name="Heiman D.I."/>
            <person name="Henn M.R."/>
            <person name="Kodira C.D."/>
            <person name="Leon-Narvaez H."/>
            <person name="Longo L.V."/>
            <person name="Ma L.J."/>
            <person name="Malavazi I."/>
            <person name="Matsuo A.L."/>
            <person name="Morais F.V."/>
            <person name="Pereira M."/>
            <person name="Rodriguez-Brito S."/>
            <person name="Sakthikumar S."/>
            <person name="Salem-Izacc S.M."/>
            <person name="Sykes S.M."/>
            <person name="Teixeira M.M."/>
            <person name="Vallejo M.C."/>
            <person name="Walter M.E."/>
            <person name="Yandava C."/>
            <person name="Young S."/>
            <person name="Zeng Q."/>
            <person name="Zucker J."/>
            <person name="Felipe M.S."/>
            <person name="Goldman G.H."/>
            <person name="Haas B.J."/>
            <person name="McEwen J.G."/>
            <person name="Nino-Vega G."/>
            <person name="Puccia R."/>
            <person name="San-Blas G."/>
            <person name="Soares C.M."/>
            <person name="Birren B.W."/>
            <person name="Cuomo C.A."/>
        </authorList>
    </citation>
    <scope>NUCLEOTIDE SEQUENCE [LARGE SCALE GENOMIC DNA]</scope>
    <source>
        <strain evidence="3">ATCC MYA-826 / Pb01</strain>
    </source>
</reference>
<evidence type="ECO:0000313" key="2">
    <source>
        <dbReference type="EMBL" id="KGQ00734.1"/>
    </source>
</evidence>
<keyword evidence="1" id="KW-1133">Transmembrane helix</keyword>
<protein>
    <submittedName>
        <fullName evidence="2">Uncharacterized protein</fullName>
    </submittedName>
</protein>
<dbReference type="VEuPathDB" id="FungiDB:PAAG_12598"/>
<dbReference type="AlphaFoldDB" id="A0A0A2VIK0"/>
<organism evidence="2 3">
    <name type="scientific">Paracoccidioides lutzii (strain ATCC MYA-826 / Pb01)</name>
    <name type="common">Paracoccidioides brasiliensis</name>
    <dbReference type="NCBI Taxonomy" id="502779"/>
    <lineage>
        <taxon>Eukaryota</taxon>
        <taxon>Fungi</taxon>
        <taxon>Dikarya</taxon>
        <taxon>Ascomycota</taxon>
        <taxon>Pezizomycotina</taxon>
        <taxon>Eurotiomycetes</taxon>
        <taxon>Eurotiomycetidae</taxon>
        <taxon>Onygenales</taxon>
        <taxon>Ajellomycetaceae</taxon>
        <taxon>Paracoccidioides</taxon>
    </lineage>
</organism>
<dbReference type="HOGENOM" id="CLU_2776618_0_0_1"/>
<proteinExistence type="predicted"/>
<dbReference type="Proteomes" id="UP000002059">
    <property type="component" value="Partially assembled WGS sequence"/>
</dbReference>